<gene>
    <name evidence="9" type="ORF">CVLEPA_LOCUS3750</name>
</gene>
<evidence type="ECO:0000256" key="5">
    <source>
        <dbReference type="ARBA" id="ARBA00023136"/>
    </source>
</evidence>
<feature type="transmembrane region" description="Helical" evidence="7">
    <location>
        <begin position="57"/>
        <end position="79"/>
    </location>
</feature>
<feature type="transmembrane region" description="Helical" evidence="7">
    <location>
        <begin position="6"/>
        <end position="29"/>
    </location>
</feature>
<dbReference type="Proteomes" id="UP001642483">
    <property type="component" value="Unassembled WGS sequence"/>
</dbReference>
<evidence type="ECO:0000256" key="4">
    <source>
        <dbReference type="ARBA" id="ARBA00022989"/>
    </source>
</evidence>
<dbReference type="PANTHER" id="PTHR21229:SF2">
    <property type="entry name" value="RE59932P"/>
    <property type="match status" value="1"/>
</dbReference>
<evidence type="ECO:0000256" key="7">
    <source>
        <dbReference type="SAM" id="Phobius"/>
    </source>
</evidence>
<dbReference type="InterPro" id="IPR009637">
    <property type="entry name" value="GPR107/GPR108-like"/>
</dbReference>
<protein>
    <recommendedName>
        <fullName evidence="8">GOST seven transmembrane domain-containing protein</fullName>
    </recommendedName>
</protein>
<name>A0ABP0F6G0_CLALP</name>
<reference evidence="9 10" key="1">
    <citation type="submission" date="2024-02" db="EMBL/GenBank/DDBJ databases">
        <authorList>
            <person name="Daric V."/>
            <person name="Darras S."/>
        </authorList>
    </citation>
    <scope>NUCLEOTIDE SEQUENCE [LARGE SCALE GENOMIC DNA]</scope>
</reference>
<proteinExistence type="predicted"/>
<organism evidence="9 10">
    <name type="scientific">Clavelina lepadiformis</name>
    <name type="common">Light-bulb sea squirt</name>
    <name type="synonym">Ascidia lepadiformis</name>
    <dbReference type="NCBI Taxonomy" id="159417"/>
    <lineage>
        <taxon>Eukaryota</taxon>
        <taxon>Metazoa</taxon>
        <taxon>Chordata</taxon>
        <taxon>Tunicata</taxon>
        <taxon>Ascidiacea</taxon>
        <taxon>Aplousobranchia</taxon>
        <taxon>Clavelinidae</taxon>
        <taxon>Clavelina</taxon>
    </lineage>
</organism>
<feature type="transmembrane region" description="Helical" evidence="7">
    <location>
        <begin position="85"/>
        <end position="104"/>
    </location>
</feature>
<evidence type="ECO:0000256" key="2">
    <source>
        <dbReference type="ARBA" id="ARBA00022692"/>
    </source>
</evidence>
<evidence type="ECO:0000259" key="8">
    <source>
        <dbReference type="Pfam" id="PF06814"/>
    </source>
</evidence>
<evidence type="ECO:0000313" key="10">
    <source>
        <dbReference type="Proteomes" id="UP001642483"/>
    </source>
</evidence>
<evidence type="ECO:0000256" key="3">
    <source>
        <dbReference type="ARBA" id="ARBA00022729"/>
    </source>
</evidence>
<evidence type="ECO:0000313" key="9">
    <source>
        <dbReference type="EMBL" id="CAK8674029.1"/>
    </source>
</evidence>
<feature type="domain" description="GOST seven transmembrane" evidence="8">
    <location>
        <begin position="6"/>
        <end position="112"/>
    </location>
</feature>
<dbReference type="InterPro" id="IPR053937">
    <property type="entry name" value="GOST_TM"/>
</dbReference>
<sequence>MYYNTFMWTEIIVFVDILCFGIILISVVWSVRHLQDASKTDGKAAINLTKLKLFQQFYVMVICYLYFRRVIVYMLKVTLPFRYTWIHLFVYELVSVVFFIVTGYKFRPGCDNPYLSVPQDDDDIESHALTESGVTETIAKVNQYPKESLSGKENESLLPKQRTKNSIL</sequence>
<comment type="subcellular location">
    <subcellularLocation>
        <location evidence="1">Membrane</location>
        <topology evidence="1">Multi-pass membrane protein</topology>
    </subcellularLocation>
</comment>
<comment type="caution">
    <text evidence="9">The sequence shown here is derived from an EMBL/GenBank/DDBJ whole genome shotgun (WGS) entry which is preliminary data.</text>
</comment>
<dbReference type="Pfam" id="PF06814">
    <property type="entry name" value="GOST_TM"/>
    <property type="match status" value="1"/>
</dbReference>
<dbReference type="EMBL" id="CAWYQH010000002">
    <property type="protein sequence ID" value="CAK8674029.1"/>
    <property type="molecule type" value="Genomic_DNA"/>
</dbReference>
<keyword evidence="5 7" id="KW-0472">Membrane</keyword>
<accession>A0ABP0F6G0</accession>
<keyword evidence="3" id="KW-0732">Signal</keyword>
<keyword evidence="10" id="KW-1185">Reference proteome</keyword>
<evidence type="ECO:0000256" key="1">
    <source>
        <dbReference type="ARBA" id="ARBA00004141"/>
    </source>
</evidence>
<feature type="region of interest" description="Disordered" evidence="6">
    <location>
        <begin position="147"/>
        <end position="168"/>
    </location>
</feature>
<keyword evidence="2 7" id="KW-0812">Transmembrane</keyword>
<dbReference type="PANTHER" id="PTHR21229">
    <property type="entry name" value="LUNG SEVEN TRANSMEMBRANE RECEPTOR"/>
    <property type="match status" value="1"/>
</dbReference>
<evidence type="ECO:0000256" key="6">
    <source>
        <dbReference type="SAM" id="MobiDB-lite"/>
    </source>
</evidence>
<keyword evidence="4 7" id="KW-1133">Transmembrane helix</keyword>